<evidence type="ECO:0000256" key="5">
    <source>
        <dbReference type="ARBA" id="ARBA00019973"/>
    </source>
</evidence>
<feature type="domain" description="Protein kinase" evidence="10">
    <location>
        <begin position="236"/>
        <end position="461"/>
    </location>
</feature>
<comment type="caution">
    <text evidence="11">The sequence shown here is derived from an EMBL/GenBank/DDBJ whole genome shotgun (WGS) entry which is preliminary data.</text>
</comment>
<evidence type="ECO:0000256" key="1">
    <source>
        <dbReference type="ARBA" id="ARBA00003747"/>
    </source>
</evidence>
<comment type="catalytic activity">
    <reaction evidence="8">
        <text>L-threonyl-[protein] + ATP = O-phospho-L-threonyl-[protein] + ADP + H(+)</text>
        <dbReference type="Rhea" id="RHEA:46608"/>
        <dbReference type="Rhea" id="RHEA-COMP:11060"/>
        <dbReference type="Rhea" id="RHEA-COMP:11605"/>
        <dbReference type="ChEBI" id="CHEBI:15378"/>
        <dbReference type="ChEBI" id="CHEBI:30013"/>
        <dbReference type="ChEBI" id="CHEBI:30616"/>
        <dbReference type="ChEBI" id="CHEBI:61977"/>
        <dbReference type="ChEBI" id="CHEBI:456216"/>
        <dbReference type="EC" id="2.7.11.1"/>
    </reaction>
</comment>
<dbReference type="PROSITE" id="PS00109">
    <property type="entry name" value="PROTEIN_KINASE_TYR"/>
    <property type="match status" value="1"/>
</dbReference>
<dbReference type="Pfam" id="PF07714">
    <property type="entry name" value="PK_Tyr_Ser-Thr"/>
    <property type="match status" value="1"/>
</dbReference>
<dbReference type="GO" id="GO:0004674">
    <property type="term" value="F:protein serine/threonine kinase activity"/>
    <property type="evidence" value="ECO:0007669"/>
    <property type="project" value="UniProtKB-EC"/>
</dbReference>
<name>A0AB34FBX0_9HYPO</name>
<comment type="subunit">
    <text evidence="2">Component of the EKC/KEOPS complex composed of at least BUD32, CGI121, GON7, KAE1 and PCC1; the whole complex dimerizes.</text>
</comment>
<dbReference type="EC" id="2.7.11.1" evidence="3"/>
<organism evidence="11 12">
    <name type="scientific">Purpureocillium lavendulum</name>
    <dbReference type="NCBI Taxonomy" id="1247861"/>
    <lineage>
        <taxon>Eukaryota</taxon>
        <taxon>Fungi</taxon>
        <taxon>Dikarya</taxon>
        <taxon>Ascomycota</taxon>
        <taxon>Pezizomycotina</taxon>
        <taxon>Sordariomycetes</taxon>
        <taxon>Hypocreomycetidae</taxon>
        <taxon>Hypocreales</taxon>
        <taxon>Ophiocordycipitaceae</taxon>
        <taxon>Purpureocillium</taxon>
    </lineage>
</organism>
<evidence type="ECO:0000313" key="11">
    <source>
        <dbReference type="EMBL" id="KAJ6436191.1"/>
    </source>
</evidence>
<comment type="catalytic activity">
    <reaction evidence="9">
        <text>L-seryl-[protein] + ATP = O-phospho-L-seryl-[protein] + ADP + H(+)</text>
        <dbReference type="Rhea" id="RHEA:17989"/>
        <dbReference type="Rhea" id="RHEA-COMP:9863"/>
        <dbReference type="Rhea" id="RHEA-COMP:11604"/>
        <dbReference type="ChEBI" id="CHEBI:15378"/>
        <dbReference type="ChEBI" id="CHEBI:29999"/>
        <dbReference type="ChEBI" id="CHEBI:30616"/>
        <dbReference type="ChEBI" id="CHEBI:83421"/>
        <dbReference type="ChEBI" id="CHEBI:456216"/>
        <dbReference type="EC" id="2.7.11.1"/>
    </reaction>
</comment>
<evidence type="ECO:0000313" key="12">
    <source>
        <dbReference type="Proteomes" id="UP001163105"/>
    </source>
</evidence>
<evidence type="ECO:0000256" key="7">
    <source>
        <dbReference type="ARBA" id="ARBA00033194"/>
    </source>
</evidence>
<dbReference type="AlphaFoldDB" id="A0AB34FBX0"/>
<sequence length="461" mass="52027">MSLSNDNQLLDLVAFAARFPKETRHWDPKIAILDELNDIVTCAESDKRIDPTDELPTKDSLTARLKHLDNIESRASLKTLDVKDACSPSDDLDLVKHYLTRLKHEYKKRRKESASAEFLFHENCPESDMKIVGVWIAARVCFEWGYAYPGHQRYPLHSIAAFLSMANSATVTLTIFRNGIELDLGSEMHRCPADDALLTAIRDALVDKLALILVDPPAHSFIPMPSTVEMMPVRPNAQLRFVSRGATSWVYQVDEDLILKIARDQATNAFQHENMIYDELEQHEPSPYLLQSIVRLPLLNFLPIMGRGSLEQRIKNNQRRGSDGKIHVLYAIPQVQAEQWAMEIAGAVAWLESIGYVHGDLRPANMLIDDTNHIKLADFDSVFEARPLMSEVNWDEVQGNVVTVIAGRGQKVLWTGANVTVITKDSQGAEQRQPLWRMHEGEGILEEGSTLYITEGKVLEP</sequence>
<evidence type="ECO:0000256" key="3">
    <source>
        <dbReference type="ARBA" id="ARBA00012513"/>
    </source>
</evidence>
<comment type="function">
    <text evidence="1">Component of the EKC/KEOPS complex that is required for the formation of a threonylcarbamoyl group on adenosine at position 37 (t(6)A37) in tRNAs that read codons beginning with adenine. The complex is probably involved in the transfer of the threonylcarbamoyl moiety of threonylcarbamoyl-AMP (TC-AMP) to the N6 group of A37. BUD32 has ATPase activity in the context of the EKC/KEOPS complex and likely plays a supporting role to the catalytic subunit KAE1. The EKC/KEOPS complex also promotes both telomere uncapping and telomere elongation. The complex is required for efficient recruitment of transcriptional coactivators.</text>
</comment>
<dbReference type="Gene3D" id="1.10.510.10">
    <property type="entry name" value="Transferase(Phosphotransferase) domain 1"/>
    <property type="match status" value="1"/>
</dbReference>
<gene>
    <name evidence="11" type="ORF">O9K51_11253</name>
</gene>
<dbReference type="InterPro" id="IPR008266">
    <property type="entry name" value="Tyr_kinase_AS"/>
</dbReference>
<dbReference type="InterPro" id="IPR011009">
    <property type="entry name" value="Kinase-like_dom_sf"/>
</dbReference>
<evidence type="ECO:0000256" key="9">
    <source>
        <dbReference type="ARBA" id="ARBA00048679"/>
    </source>
</evidence>
<dbReference type="PROSITE" id="PS50011">
    <property type="entry name" value="PROTEIN_KINASE_DOM"/>
    <property type="match status" value="1"/>
</dbReference>
<proteinExistence type="predicted"/>
<dbReference type="InterPro" id="IPR000719">
    <property type="entry name" value="Prot_kinase_dom"/>
</dbReference>
<evidence type="ECO:0000256" key="6">
    <source>
        <dbReference type="ARBA" id="ARBA00030980"/>
    </source>
</evidence>
<dbReference type="EMBL" id="JAQHRD010000027">
    <property type="protein sequence ID" value="KAJ6436191.1"/>
    <property type="molecule type" value="Genomic_DNA"/>
</dbReference>
<evidence type="ECO:0000256" key="4">
    <source>
        <dbReference type="ARBA" id="ARBA00013948"/>
    </source>
</evidence>
<evidence type="ECO:0000256" key="8">
    <source>
        <dbReference type="ARBA" id="ARBA00047899"/>
    </source>
</evidence>
<accession>A0AB34FBX0</accession>
<evidence type="ECO:0000259" key="10">
    <source>
        <dbReference type="PROSITE" id="PS50011"/>
    </source>
</evidence>
<dbReference type="Proteomes" id="UP001163105">
    <property type="component" value="Unassembled WGS sequence"/>
</dbReference>
<dbReference type="InterPro" id="IPR001245">
    <property type="entry name" value="Ser-Thr/Tyr_kinase_cat_dom"/>
</dbReference>
<protein>
    <recommendedName>
        <fullName evidence="5">EKC/KEOPS complex subunit BUD32</fullName>
        <ecNumber evidence="3">2.7.11.1</ecNumber>
    </recommendedName>
    <alternativeName>
        <fullName evidence="6 7">Atypical Serine/threonine protein kinase BUD32</fullName>
    </alternativeName>
    <alternativeName>
        <fullName evidence="4">EKC/KEOPS complex subunit bud32</fullName>
    </alternativeName>
</protein>
<evidence type="ECO:0000256" key="2">
    <source>
        <dbReference type="ARBA" id="ARBA00011534"/>
    </source>
</evidence>
<keyword evidence="12" id="KW-1185">Reference proteome</keyword>
<reference evidence="11" key="1">
    <citation type="submission" date="2023-01" db="EMBL/GenBank/DDBJ databases">
        <title>The growth and conidiation of Purpureocillium lavendulum are regulated by nitrogen source and histone H3K14 acetylation.</title>
        <authorList>
            <person name="Tang P."/>
            <person name="Han J."/>
            <person name="Zhang C."/>
            <person name="Tang P."/>
            <person name="Qi F."/>
            <person name="Zhang K."/>
            <person name="Liang L."/>
        </authorList>
    </citation>
    <scope>NUCLEOTIDE SEQUENCE</scope>
    <source>
        <strain evidence="11">YMF1.00683</strain>
    </source>
</reference>
<dbReference type="SUPFAM" id="SSF56112">
    <property type="entry name" value="Protein kinase-like (PK-like)"/>
    <property type="match status" value="1"/>
</dbReference>
<dbReference type="GO" id="GO:0005524">
    <property type="term" value="F:ATP binding"/>
    <property type="evidence" value="ECO:0007669"/>
    <property type="project" value="InterPro"/>
</dbReference>